<dbReference type="InterPro" id="IPR047187">
    <property type="entry name" value="SF1_C_Upf1"/>
</dbReference>
<dbReference type="PANTHER" id="PTHR10887:SF530">
    <property type="entry name" value="SUPERFAMILY I DNA HELICASES"/>
    <property type="match status" value="1"/>
</dbReference>
<evidence type="ECO:0000313" key="4">
    <source>
        <dbReference type="EMBL" id="WMN12429.1"/>
    </source>
</evidence>
<evidence type="ECO:0000313" key="5">
    <source>
        <dbReference type="Proteomes" id="UP001230496"/>
    </source>
</evidence>
<dbReference type="Pfam" id="PF13195">
    <property type="entry name" value="DUF4011"/>
    <property type="match status" value="1"/>
</dbReference>
<dbReference type="GO" id="GO:0004386">
    <property type="term" value="F:helicase activity"/>
    <property type="evidence" value="ECO:0007669"/>
    <property type="project" value="InterPro"/>
</dbReference>
<dbReference type="Proteomes" id="UP001230496">
    <property type="component" value="Chromosome"/>
</dbReference>
<reference evidence="4 5" key="1">
    <citation type="submission" date="2023-08" db="EMBL/GenBank/DDBJ databases">
        <title>Comparative genomics and taxonomic characterization of three novel marine species of genus Marivirga.</title>
        <authorList>
            <person name="Muhammad N."/>
            <person name="Kim S.-G."/>
        </authorList>
    </citation>
    <scope>NUCLEOTIDE SEQUENCE [LARGE SCALE GENOMIC DNA]</scope>
    <source>
        <strain evidence="4 5">BDSF4-3</strain>
    </source>
</reference>
<dbReference type="RefSeq" id="WP_308350502.1">
    <property type="nucleotide sequence ID" value="NZ_CP129971.1"/>
</dbReference>
<proteinExistence type="predicted"/>
<dbReference type="KEGG" id="msaa:QYS49_33550"/>
<dbReference type="InterPro" id="IPR041679">
    <property type="entry name" value="DNA2/NAM7-like_C"/>
</dbReference>
<keyword evidence="5" id="KW-1185">Reference proteome</keyword>
<organism evidence="4 5">
    <name type="scientific">Marivirga salinarum</name>
    <dbReference type="NCBI Taxonomy" id="3059078"/>
    <lineage>
        <taxon>Bacteria</taxon>
        <taxon>Pseudomonadati</taxon>
        <taxon>Bacteroidota</taxon>
        <taxon>Cytophagia</taxon>
        <taxon>Cytophagales</taxon>
        <taxon>Marivirgaceae</taxon>
        <taxon>Marivirga</taxon>
    </lineage>
</organism>
<dbReference type="InterPro" id="IPR041677">
    <property type="entry name" value="DNA2/NAM7_AAA_11"/>
</dbReference>
<evidence type="ECO:0000256" key="1">
    <source>
        <dbReference type="SAM" id="Coils"/>
    </source>
</evidence>
<dbReference type="PANTHER" id="PTHR10887">
    <property type="entry name" value="DNA2/NAM7 HELICASE FAMILY"/>
    <property type="match status" value="1"/>
</dbReference>
<accession>A0AA51NCH6</accession>
<dbReference type="EMBL" id="CP129971">
    <property type="protein sequence ID" value="WMN12429.1"/>
    <property type="molecule type" value="Genomic_DNA"/>
</dbReference>
<sequence>MHDILRHYLKRLTNLSGSNRSLMLLRLISDQTLDLHDFDFLLNKSSFSLIEDLIARKKHIPLAAISDPRLEQNNIMSQKLKKLKRIEKFIYDERGAKDLYVGWPFVRGKFQGGTSVRCPLIFFPIEIKEVNDQWVMELREDVNITFNKSFLLAYAHYHGIKISDELIEKVFEIYDPDSRVFRTDLYQIFKESPIDINFNQDNFMDVLRSFKNFKKPDFEENEKEGELKLYPEAVLGIFPQSGSYLVPDYSYLLEKDQEVQDIEEFFLSRNPDKQTEDPTDYKQRYRFIESVKEEETFTVFPMDAYQENALKAVKKGNSLVVQGPPGTGKSQLISNLVTDFIARGKKVLVVCQKRAALDVIYDRMKSIDIQPFIGLVHDFKNDRKAIFEQIESQIERLEEYEAKNNGLDSVQIQREFLKSSRIIDQIVEEKEDYRLALFDESECGISAKELYLNCDFNQIKINLKQIHRHFHKKEIEEFANKLVHFQTYVDDFSKDDFIWQDRVNFKDFGLNDKTEIIKLLEKIPSYFQETAVNSKKLVGSPMSLKEFEDVVEHRNKLFSLEELLNTDSYQYLLYMFNYSGDNTNALWLSNVQRVINDCFKDGGIENSLPSKDLGTLQKVIHLRRQSRKRPTKWIHWLLFSKEKYFLKKVLVANNLTVNGTGVKELEKRLDNRLNFEHNMTKLKKQTWLKDIPKTKNQIELNHWFQEQERAINAKEIISSFTNFKAFSLIEGKTLAEFLSKIKAIIQLAEDTIEEKNKWKKYLTRTQIDQLEQERLPESYIKTFQRYFDELVHFDQFYDSLENHEKEVVKLLNESDTTIDHTNIKPIFLNSIYLEWINHIETKHPILREVSTRKFDKQTNELQYSIEKKLELSSEILNLKVRERTFENVEYNRLNNRISYRDLSHQVTKKRQIWPIRKVIQEFQDELFDLIPCWMASPESVSAIFPMEEIFDLVIFDEASQCFVEKGIPAMYRGRQVVVAGDDKQLSPNDLYKVRWEEEEVDHPDLEIDSLLDLANKYVMNLQLAGHYRSKSLDLIEFSNHHFYKDRLRLLPDFNYINNADPGIDYIKVDGIWEQNSNEIEALNVVDLIKEYLHNEPEKEIGVVTFNAPQQGLIWDILEDQIALGNITLPDKFFVKNIENVQGDEKDVIIFSTGYAPDKSGRLKMQFGSINAPKGENRLNVAITRAREKVVIISSLYPDQLKVEDAKNNGPKLLKAYLQYALDVSKGNFKPKPKPSDKFQSSWFLKTKVREELEESVKSIKAEEELPFADLSFKDSDQYKGLLLSDDNLFYDNPSVKDIFAYTPFLLSKMNWPYIQIKSRNFWNDKEELMERVVQFVKRN</sequence>
<feature type="coiled-coil region" evidence="1">
    <location>
        <begin position="383"/>
        <end position="410"/>
    </location>
</feature>
<dbReference type="InterPro" id="IPR025103">
    <property type="entry name" value="DUF4011"/>
</dbReference>
<dbReference type="InterPro" id="IPR045055">
    <property type="entry name" value="DNA2/NAM7-like"/>
</dbReference>
<dbReference type="Pfam" id="PF13087">
    <property type="entry name" value="AAA_12"/>
    <property type="match status" value="1"/>
</dbReference>
<keyword evidence="1" id="KW-0175">Coiled coil</keyword>
<dbReference type="Gene3D" id="3.40.50.300">
    <property type="entry name" value="P-loop containing nucleotide triphosphate hydrolases"/>
    <property type="match status" value="3"/>
</dbReference>
<name>A0AA51NCH6_9BACT</name>
<evidence type="ECO:0000259" key="3">
    <source>
        <dbReference type="Pfam" id="PF13087"/>
    </source>
</evidence>
<protein>
    <submittedName>
        <fullName evidence="4">AAA domain-containing protein</fullName>
    </submittedName>
</protein>
<dbReference type="CDD" id="cd18808">
    <property type="entry name" value="SF1_C_Upf1"/>
    <property type="match status" value="1"/>
</dbReference>
<feature type="domain" description="DNA2/NAM7 helicase-like C-terminal" evidence="3">
    <location>
        <begin position="1022"/>
        <end position="1194"/>
    </location>
</feature>
<evidence type="ECO:0000259" key="2">
    <source>
        <dbReference type="Pfam" id="PF13086"/>
    </source>
</evidence>
<feature type="domain" description="DNA2/NAM7 helicase helicase" evidence="2">
    <location>
        <begin position="303"/>
        <end position="413"/>
    </location>
</feature>
<dbReference type="SUPFAM" id="SSF52540">
    <property type="entry name" value="P-loop containing nucleoside triphosphate hydrolases"/>
    <property type="match status" value="2"/>
</dbReference>
<gene>
    <name evidence="4" type="ORF">QYS49_33550</name>
</gene>
<dbReference type="InterPro" id="IPR027417">
    <property type="entry name" value="P-loop_NTPase"/>
</dbReference>
<dbReference type="Pfam" id="PF13086">
    <property type="entry name" value="AAA_11"/>
    <property type="match status" value="2"/>
</dbReference>
<feature type="domain" description="DNA2/NAM7 helicase helicase" evidence="2">
    <location>
        <begin position="798"/>
        <end position="987"/>
    </location>
</feature>